<dbReference type="InterPro" id="IPR023606">
    <property type="entry name" value="CoA-Trfase_III_dom_1_sf"/>
</dbReference>
<dbReference type="InterPro" id="IPR003673">
    <property type="entry name" value="CoA-Trfase_fam_III"/>
</dbReference>
<reference evidence="2 3" key="1">
    <citation type="submission" date="2019-03" db="EMBL/GenBank/DDBJ databases">
        <title>Genomic Encyclopedia of Type Strains, Phase III (KMG-III): the genomes of soil and plant-associated and newly described type strains.</title>
        <authorList>
            <person name="Whitman W."/>
        </authorList>
    </citation>
    <scope>NUCLEOTIDE SEQUENCE [LARGE SCALE GENOMIC DNA]</scope>
    <source>
        <strain evidence="2 3">VKM Ac-2527</strain>
    </source>
</reference>
<dbReference type="InterPro" id="IPR050483">
    <property type="entry name" value="CoA-transferase_III_domain"/>
</dbReference>
<dbReference type="EMBL" id="SNWQ01000003">
    <property type="protein sequence ID" value="TDO51657.1"/>
    <property type="molecule type" value="Genomic_DNA"/>
</dbReference>
<dbReference type="InterPro" id="IPR044855">
    <property type="entry name" value="CoA-Trfase_III_dom3_sf"/>
</dbReference>
<dbReference type="Gene3D" id="3.40.50.10540">
    <property type="entry name" value="Crotonobetainyl-coa:carnitine coa-transferase, domain 1"/>
    <property type="match status" value="1"/>
</dbReference>
<dbReference type="Pfam" id="PF02515">
    <property type="entry name" value="CoA_transf_3"/>
    <property type="match status" value="1"/>
</dbReference>
<dbReference type="PANTHER" id="PTHR48207">
    <property type="entry name" value="SUCCINATE--HYDROXYMETHYLGLUTARATE COA-TRANSFERASE"/>
    <property type="match status" value="1"/>
</dbReference>
<dbReference type="AlphaFoldDB" id="A0A4R6KK07"/>
<sequence>MSENRGPLQGVRVVDVSSSYAAPTTSMYLGDMGADVIKVEPIWGDDARGWGPPFLNGEAAWFLSVNRNKKSLCLDIRSDKGREILFRLLETADVFIENLNPAKLEKHGLGLDGLRERFSHLVICAVSGFGLDGPDASLPGYDLIAQARSGLMSVTGVDDVPQRVSTALSDVAAGTVAAFAVASALVRQRTTGRGEIVDIALLEADLAFMAPRIAGFLAGGEEPRPCGGTDSVIAVYQSFPTADRSIVIALGNDRLWQRACRALGLHELAADQDLATNAQRRGRRSEVVEAFAGALAEMTSEMALKALQLAGVPCAPINYLSEVVADPQVVARQAIVEQHHPVAGRFQSVAAPWRLGSNEPREPRLPAPLLGQHGREILTEAGYDAAAMQDLVEAGVVWLP</sequence>
<comment type="caution">
    <text evidence="2">The sequence shown here is derived from an EMBL/GenBank/DDBJ whole genome shotgun (WGS) entry which is preliminary data.</text>
</comment>
<dbReference type="OrthoDB" id="3561197at2"/>
<protein>
    <submittedName>
        <fullName evidence="2">Crotonobetainyl-CoA:carnitine CoA-transferase CaiB-like acyl-CoA transferase</fullName>
    </submittedName>
</protein>
<dbReference type="RefSeq" id="WP_133799565.1">
    <property type="nucleotide sequence ID" value="NZ_SNWQ01000003.1"/>
</dbReference>
<gene>
    <name evidence="2" type="ORF">EV643_103396</name>
</gene>
<evidence type="ECO:0000313" key="3">
    <source>
        <dbReference type="Proteomes" id="UP000295388"/>
    </source>
</evidence>
<dbReference type="Gene3D" id="3.30.1540.10">
    <property type="entry name" value="formyl-coa transferase, domain 3"/>
    <property type="match status" value="1"/>
</dbReference>
<keyword evidence="3" id="KW-1185">Reference proteome</keyword>
<accession>A0A4R6KK07</accession>
<organism evidence="2 3">
    <name type="scientific">Kribbella caucasensis</name>
    <dbReference type="NCBI Taxonomy" id="2512215"/>
    <lineage>
        <taxon>Bacteria</taxon>
        <taxon>Bacillati</taxon>
        <taxon>Actinomycetota</taxon>
        <taxon>Actinomycetes</taxon>
        <taxon>Propionibacteriales</taxon>
        <taxon>Kribbellaceae</taxon>
        <taxon>Kribbella</taxon>
    </lineage>
</organism>
<dbReference type="Proteomes" id="UP000295388">
    <property type="component" value="Unassembled WGS sequence"/>
</dbReference>
<name>A0A4R6KK07_9ACTN</name>
<evidence type="ECO:0000313" key="2">
    <source>
        <dbReference type="EMBL" id="TDO51657.1"/>
    </source>
</evidence>
<proteinExistence type="predicted"/>
<dbReference type="SUPFAM" id="SSF89796">
    <property type="entry name" value="CoA-transferase family III (CaiB/BaiF)"/>
    <property type="match status" value="1"/>
</dbReference>
<dbReference type="PANTHER" id="PTHR48207:SF3">
    <property type="entry name" value="SUCCINATE--HYDROXYMETHYLGLUTARATE COA-TRANSFERASE"/>
    <property type="match status" value="1"/>
</dbReference>
<keyword evidence="1 2" id="KW-0808">Transferase</keyword>
<dbReference type="GO" id="GO:0008410">
    <property type="term" value="F:CoA-transferase activity"/>
    <property type="evidence" value="ECO:0007669"/>
    <property type="project" value="TreeGrafter"/>
</dbReference>
<evidence type="ECO:0000256" key="1">
    <source>
        <dbReference type="ARBA" id="ARBA00022679"/>
    </source>
</evidence>